<keyword evidence="3" id="KW-1185">Reference proteome</keyword>
<accession>W4M0T9</accession>
<dbReference type="InterPro" id="IPR007712">
    <property type="entry name" value="RelE/ParE_toxin"/>
</dbReference>
<dbReference type="AlphaFoldDB" id="W4M0T9"/>
<dbReference type="EMBL" id="AZHW01000063">
    <property type="protein sequence ID" value="ETX03272.1"/>
    <property type="molecule type" value="Genomic_DNA"/>
</dbReference>
<evidence type="ECO:0000313" key="3">
    <source>
        <dbReference type="Proteomes" id="UP000019141"/>
    </source>
</evidence>
<dbReference type="PANTHER" id="PTHR38813">
    <property type="match status" value="1"/>
</dbReference>
<dbReference type="PANTHER" id="PTHR38813:SF1">
    <property type="entry name" value="TOXIN RELE1-RELATED"/>
    <property type="match status" value="1"/>
</dbReference>
<dbReference type="InterPro" id="IPR035093">
    <property type="entry name" value="RelE/ParE_toxin_dom_sf"/>
</dbReference>
<dbReference type="InterPro" id="IPR052747">
    <property type="entry name" value="TA_system_RelE_toxin"/>
</dbReference>
<organism evidence="2 3">
    <name type="scientific">Entotheonella factor</name>
    <dbReference type="NCBI Taxonomy" id="1429438"/>
    <lineage>
        <taxon>Bacteria</taxon>
        <taxon>Pseudomonadati</taxon>
        <taxon>Nitrospinota/Tectimicrobiota group</taxon>
        <taxon>Candidatus Tectimicrobiota</taxon>
        <taxon>Candidatus Entotheonellia</taxon>
        <taxon>Candidatus Entotheonellales</taxon>
        <taxon>Candidatus Entotheonellaceae</taxon>
        <taxon>Candidatus Entotheonella</taxon>
    </lineage>
</organism>
<dbReference type="Pfam" id="PF05016">
    <property type="entry name" value="ParE_toxin"/>
    <property type="match status" value="1"/>
</dbReference>
<reference evidence="2 3" key="1">
    <citation type="journal article" date="2014" name="Nature">
        <title>An environmental bacterial taxon with a large and distinct metabolic repertoire.</title>
        <authorList>
            <person name="Wilson M.C."/>
            <person name="Mori T."/>
            <person name="Ruckert C."/>
            <person name="Uria A.R."/>
            <person name="Helf M.J."/>
            <person name="Takada K."/>
            <person name="Gernert C."/>
            <person name="Steffens U.A."/>
            <person name="Heycke N."/>
            <person name="Schmitt S."/>
            <person name="Rinke C."/>
            <person name="Helfrich E.J."/>
            <person name="Brachmann A.O."/>
            <person name="Gurgui C."/>
            <person name="Wakimoto T."/>
            <person name="Kracht M."/>
            <person name="Crusemann M."/>
            <person name="Hentschel U."/>
            <person name="Abe I."/>
            <person name="Matsunaga S."/>
            <person name="Kalinowski J."/>
            <person name="Takeyama H."/>
            <person name="Piel J."/>
        </authorList>
    </citation>
    <scope>NUCLEOTIDE SEQUENCE [LARGE SCALE GENOMIC DNA]</scope>
    <source>
        <strain evidence="3">TSY1</strain>
    </source>
</reference>
<evidence type="ECO:0008006" key="4">
    <source>
        <dbReference type="Google" id="ProtNLM"/>
    </source>
</evidence>
<dbReference type="HOGENOM" id="CLU_155761_6_1_7"/>
<dbReference type="SUPFAM" id="SSF143011">
    <property type="entry name" value="RelE-like"/>
    <property type="match status" value="1"/>
</dbReference>
<dbReference type="Gene3D" id="3.30.2310.20">
    <property type="entry name" value="RelE-like"/>
    <property type="match status" value="1"/>
</dbReference>
<evidence type="ECO:0000256" key="1">
    <source>
        <dbReference type="ARBA" id="ARBA00022649"/>
    </source>
</evidence>
<name>W4M0T9_ENTF1</name>
<proteinExistence type="predicted"/>
<protein>
    <recommendedName>
        <fullName evidence="4">Type II toxin-antitoxin system RelE/ParE family toxin</fullName>
    </recommendedName>
</protein>
<keyword evidence="1" id="KW-1277">Toxin-antitoxin system</keyword>
<comment type="caution">
    <text evidence="2">The sequence shown here is derived from an EMBL/GenBank/DDBJ whole genome shotgun (WGS) entry which is preliminary data.</text>
</comment>
<evidence type="ECO:0000313" key="2">
    <source>
        <dbReference type="EMBL" id="ETX03272.1"/>
    </source>
</evidence>
<sequence>MSLRIEWTPAAERDIRSLDRVTRERIRQAVSRFAASGYGDVTRLQGYAREWRLRVGQWRVRFTLLADAQTLVVLRILPRGQAYRT</sequence>
<gene>
    <name evidence="2" type="ORF">ETSY1_00535</name>
</gene>
<dbReference type="Proteomes" id="UP000019141">
    <property type="component" value="Unassembled WGS sequence"/>
</dbReference>